<keyword evidence="9 10" id="KW-0961">Cell wall biogenesis/degradation</keyword>
<dbReference type="PANTHER" id="PTHR21015">
    <property type="entry name" value="UDP-N-ACETYLGLUCOSAMINE--N-ACETYLMURAMYL-(PENTAPEPTIDE) PYROPHOSPHORYL-UNDECAPRENOL N-ACETYLGLUCOSAMINE TRANSFERASE 1"/>
    <property type="match status" value="1"/>
</dbReference>
<keyword evidence="5 10" id="KW-0133">Cell shape</keyword>
<dbReference type="Pfam" id="PF04101">
    <property type="entry name" value="Glyco_tran_28_C"/>
    <property type="match status" value="1"/>
</dbReference>
<dbReference type="GO" id="GO:0009252">
    <property type="term" value="P:peptidoglycan biosynthetic process"/>
    <property type="evidence" value="ECO:0007669"/>
    <property type="project" value="UniProtKB-UniRule"/>
</dbReference>
<comment type="subcellular location">
    <subcellularLocation>
        <location evidence="10">Cell membrane</location>
        <topology evidence="10">Peripheral membrane protein</topology>
        <orientation evidence="10">Cytoplasmic side</orientation>
    </subcellularLocation>
</comment>
<keyword evidence="4 10" id="KW-0808">Transferase</keyword>
<dbReference type="PANTHER" id="PTHR21015:SF22">
    <property type="entry name" value="GLYCOSYLTRANSFERASE"/>
    <property type="match status" value="1"/>
</dbReference>
<dbReference type="InterPro" id="IPR006009">
    <property type="entry name" value="GlcNAc_MurG"/>
</dbReference>
<dbReference type="InterPro" id="IPR007235">
    <property type="entry name" value="Glyco_trans_28_C"/>
</dbReference>
<evidence type="ECO:0000256" key="2">
    <source>
        <dbReference type="ARBA" id="ARBA00022618"/>
    </source>
</evidence>
<protein>
    <recommendedName>
        <fullName evidence="10">UDP-N-acetylglucosamine--N-acetylmuramyl-(pentapeptide) pyrophosphoryl-undecaprenol N-acetylglucosamine transferase</fullName>
        <ecNumber evidence="10">2.4.1.227</ecNumber>
    </recommendedName>
    <alternativeName>
        <fullName evidence="10">Undecaprenyl-PP-MurNAc-pentapeptide-UDPGlcNAc GlcNAc transferase</fullName>
    </alternativeName>
</protein>
<dbReference type="GO" id="GO:0005886">
    <property type="term" value="C:plasma membrane"/>
    <property type="evidence" value="ECO:0007669"/>
    <property type="project" value="UniProtKB-SubCell"/>
</dbReference>
<evidence type="ECO:0000256" key="5">
    <source>
        <dbReference type="ARBA" id="ARBA00022960"/>
    </source>
</evidence>
<evidence type="ECO:0000256" key="6">
    <source>
        <dbReference type="ARBA" id="ARBA00022984"/>
    </source>
</evidence>
<feature type="binding site" evidence="10">
    <location>
        <position position="280"/>
    </location>
    <ligand>
        <name>UDP-N-acetyl-alpha-D-glucosamine</name>
        <dbReference type="ChEBI" id="CHEBI:57705"/>
    </ligand>
</feature>
<dbReference type="GO" id="GO:0071555">
    <property type="term" value="P:cell wall organization"/>
    <property type="evidence" value="ECO:0007669"/>
    <property type="project" value="UniProtKB-KW"/>
</dbReference>
<name>A0A2U3L3Z8_9BACT</name>
<evidence type="ECO:0000256" key="7">
    <source>
        <dbReference type="ARBA" id="ARBA00023136"/>
    </source>
</evidence>
<feature type="binding site" evidence="10">
    <location>
        <begin position="42"/>
        <end position="44"/>
    </location>
    <ligand>
        <name>UDP-N-acetyl-alpha-D-glucosamine</name>
        <dbReference type="ChEBI" id="CHEBI:57705"/>
    </ligand>
</feature>
<comment type="caution">
    <text evidence="10">Lacks conserved residue(s) required for the propagation of feature annotation.</text>
</comment>
<feature type="domain" description="Glycosyl transferase family 28 C-terminal" evidence="12">
    <location>
        <begin position="210"/>
        <end position="381"/>
    </location>
</feature>
<keyword evidence="6 10" id="KW-0573">Peptidoglycan synthesis</keyword>
<dbReference type="Pfam" id="PF03033">
    <property type="entry name" value="Glyco_transf_28"/>
    <property type="match status" value="1"/>
</dbReference>
<dbReference type="NCBIfam" id="TIGR01133">
    <property type="entry name" value="murG"/>
    <property type="match status" value="1"/>
</dbReference>
<comment type="function">
    <text evidence="10">Cell wall formation. Catalyzes the transfer of a GlcNAc subunit on undecaprenyl-pyrophosphoryl-MurNAc-pentapeptide (lipid intermediate I) to form undecaprenyl-pyrophosphoryl-MurNAc-(pentapeptide)GlcNAc (lipid intermediate II).</text>
</comment>
<keyword evidence="2 10" id="KW-0132">Cell division</keyword>
<gene>
    <name evidence="10 13" type="primary">murG</name>
    <name evidence="13" type="ORF">SBA1_650038</name>
</gene>
<dbReference type="EC" id="2.4.1.227" evidence="10"/>
<dbReference type="EMBL" id="OMOD01000161">
    <property type="protein sequence ID" value="SPF46489.1"/>
    <property type="molecule type" value="Genomic_DNA"/>
</dbReference>
<comment type="pathway">
    <text evidence="10">Cell wall biogenesis; peptidoglycan biosynthesis.</text>
</comment>
<organism evidence="13 14">
    <name type="scientific">Candidatus Sulfotelmatobacter kueseliae</name>
    <dbReference type="NCBI Taxonomy" id="2042962"/>
    <lineage>
        <taxon>Bacteria</taxon>
        <taxon>Pseudomonadati</taxon>
        <taxon>Acidobacteriota</taxon>
        <taxon>Terriglobia</taxon>
        <taxon>Terriglobales</taxon>
        <taxon>Candidatus Korobacteraceae</taxon>
        <taxon>Candidatus Sulfotelmatobacter</taxon>
    </lineage>
</organism>
<dbReference type="GO" id="GO:0051301">
    <property type="term" value="P:cell division"/>
    <property type="evidence" value="ECO:0007669"/>
    <property type="project" value="UniProtKB-KW"/>
</dbReference>
<dbReference type="InterPro" id="IPR004276">
    <property type="entry name" value="GlycoTrans_28_N"/>
</dbReference>
<feature type="binding site" evidence="10">
    <location>
        <position position="216"/>
    </location>
    <ligand>
        <name>UDP-N-acetyl-alpha-D-glucosamine</name>
        <dbReference type="ChEBI" id="CHEBI:57705"/>
    </ligand>
</feature>
<reference evidence="14" key="1">
    <citation type="submission" date="2018-02" db="EMBL/GenBank/DDBJ databases">
        <authorList>
            <person name="Hausmann B."/>
        </authorList>
    </citation>
    <scope>NUCLEOTIDE SEQUENCE [LARGE SCALE GENOMIC DNA]</scope>
    <source>
        <strain evidence="14">Peat soil MAG SbA1</strain>
    </source>
</reference>
<evidence type="ECO:0000256" key="9">
    <source>
        <dbReference type="ARBA" id="ARBA00023316"/>
    </source>
</evidence>
<accession>A0A2U3L3Z8</accession>
<evidence type="ECO:0000256" key="4">
    <source>
        <dbReference type="ARBA" id="ARBA00022679"/>
    </source>
</evidence>
<feature type="domain" description="Glycosyltransferase family 28 N-terminal" evidence="11">
    <location>
        <begin position="36"/>
        <end position="172"/>
    </location>
</feature>
<dbReference type="GO" id="GO:0008360">
    <property type="term" value="P:regulation of cell shape"/>
    <property type="evidence" value="ECO:0007669"/>
    <property type="project" value="UniProtKB-KW"/>
</dbReference>
<dbReference type="Proteomes" id="UP000238701">
    <property type="component" value="Unassembled WGS sequence"/>
</dbReference>
<evidence type="ECO:0000256" key="1">
    <source>
        <dbReference type="ARBA" id="ARBA00022475"/>
    </source>
</evidence>
<dbReference type="AlphaFoldDB" id="A0A2U3L3Z8"/>
<dbReference type="GO" id="GO:0051991">
    <property type="term" value="F:UDP-N-acetyl-D-glucosamine:N-acetylmuramoyl-L-alanyl-D-glutamyl-meso-2,6-diaminopimelyl-D-alanyl-D-alanine-diphosphoundecaprenol 4-beta-N-acetylglucosaminlytransferase activity"/>
    <property type="evidence" value="ECO:0007669"/>
    <property type="project" value="RHEA"/>
</dbReference>
<comment type="catalytic activity">
    <reaction evidence="10">
        <text>di-trans,octa-cis-undecaprenyl diphospho-N-acetyl-alpha-D-muramoyl-L-alanyl-D-glutamyl-meso-2,6-diaminopimeloyl-D-alanyl-D-alanine + UDP-N-acetyl-alpha-D-glucosamine = di-trans,octa-cis-undecaprenyl diphospho-[N-acetyl-alpha-D-glucosaminyl-(1-&gt;4)]-N-acetyl-alpha-D-muramoyl-L-alanyl-D-glutamyl-meso-2,6-diaminopimeloyl-D-alanyl-D-alanine + UDP + H(+)</text>
        <dbReference type="Rhea" id="RHEA:31227"/>
        <dbReference type="ChEBI" id="CHEBI:15378"/>
        <dbReference type="ChEBI" id="CHEBI:57705"/>
        <dbReference type="ChEBI" id="CHEBI:58223"/>
        <dbReference type="ChEBI" id="CHEBI:61387"/>
        <dbReference type="ChEBI" id="CHEBI:61388"/>
        <dbReference type="EC" id="2.4.1.227"/>
    </reaction>
</comment>
<evidence type="ECO:0000259" key="11">
    <source>
        <dbReference type="Pfam" id="PF03033"/>
    </source>
</evidence>
<dbReference type="GO" id="GO:0050511">
    <property type="term" value="F:undecaprenyldiphospho-muramoylpentapeptide beta-N-acetylglucosaminyltransferase activity"/>
    <property type="evidence" value="ECO:0007669"/>
    <property type="project" value="UniProtKB-UniRule"/>
</dbReference>
<sequence length="397" mass="42419">MKSPRRQQAAGNCGHFNQQSSFNNHQFRYSHLMRAILAGGGTGGHVIPALAIANELKKSYGAEVLFIGTARGIENRLVPAAGYPLQLVRVGALKNVSLVTRAKTAFDLPRALWDAGRMLNEFAPDVVIGVGGYASGPAMLAAVVKHIPTLALEANVVPGFANRVVARFVSGAAVHFEETAKYFRHGEVTGVPVRQAFFEIPPKRGGTPALLVFGGSQGAHAINEAMIRCLRVLQREAPGIHILHQTGERDYNDALAAYQSLKDAPGEATPRFTFEVFKFIEDMPAAFARADLLVCRSGASTVAEITAAGKPAIFVPFPRAADDHQRINAEALASHGAAVVVEESKLEGVWLAETIAALLGDSPRLQRMSRAARELAHPNAARDIAAMAARLAGVEED</sequence>
<keyword evidence="3 10" id="KW-0328">Glycosyltransferase</keyword>
<feature type="binding site" evidence="10">
    <location>
        <position position="155"/>
    </location>
    <ligand>
        <name>UDP-N-acetyl-alpha-D-glucosamine</name>
        <dbReference type="ChEBI" id="CHEBI:57705"/>
    </ligand>
</feature>
<dbReference type="CDD" id="cd03785">
    <property type="entry name" value="GT28_MurG"/>
    <property type="match status" value="1"/>
</dbReference>
<feature type="binding site" evidence="10">
    <location>
        <position position="325"/>
    </location>
    <ligand>
        <name>UDP-N-acetyl-alpha-D-glucosamine</name>
        <dbReference type="ChEBI" id="CHEBI:57705"/>
    </ligand>
</feature>
<dbReference type="HAMAP" id="MF_00033">
    <property type="entry name" value="MurG"/>
    <property type="match status" value="1"/>
</dbReference>
<evidence type="ECO:0000313" key="14">
    <source>
        <dbReference type="Proteomes" id="UP000238701"/>
    </source>
</evidence>
<dbReference type="GO" id="GO:0005975">
    <property type="term" value="P:carbohydrate metabolic process"/>
    <property type="evidence" value="ECO:0007669"/>
    <property type="project" value="InterPro"/>
</dbReference>
<dbReference type="Gene3D" id="3.40.50.2000">
    <property type="entry name" value="Glycogen Phosphorylase B"/>
    <property type="match status" value="2"/>
</dbReference>
<keyword evidence="7 10" id="KW-0472">Membrane</keyword>
<evidence type="ECO:0000256" key="8">
    <source>
        <dbReference type="ARBA" id="ARBA00023306"/>
    </source>
</evidence>
<feature type="binding site" evidence="10">
    <location>
        <position position="194"/>
    </location>
    <ligand>
        <name>UDP-N-acetyl-alpha-D-glucosamine</name>
        <dbReference type="ChEBI" id="CHEBI:57705"/>
    </ligand>
</feature>
<dbReference type="SUPFAM" id="SSF53756">
    <property type="entry name" value="UDP-Glycosyltransferase/glycogen phosphorylase"/>
    <property type="match status" value="1"/>
</dbReference>
<evidence type="ECO:0000259" key="12">
    <source>
        <dbReference type="Pfam" id="PF04101"/>
    </source>
</evidence>
<evidence type="ECO:0000256" key="10">
    <source>
        <dbReference type="HAMAP-Rule" id="MF_00033"/>
    </source>
</evidence>
<dbReference type="UniPathway" id="UPA00219"/>
<comment type="similarity">
    <text evidence="10">Belongs to the glycosyltransferase 28 family. MurG subfamily.</text>
</comment>
<keyword evidence="1 10" id="KW-1003">Cell membrane</keyword>
<evidence type="ECO:0000256" key="3">
    <source>
        <dbReference type="ARBA" id="ARBA00022676"/>
    </source>
</evidence>
<proteinExistence type="inferred from homology"/>
<evidence type="ECO:0000313" key="13">
    <source>
        <dbReference type="EMBL" id="SPF46489.1"/>
    </source>
</evidence>
<keyword evidence="8 10" id="KW-0131">Cell cycle</keyword>